<dbReference type="AlphaFoldDB" id="A0A7Y2EA87"/>
<gene>
    <name evidence="3" type="ORF">HKN21_05810</name>
</gene>
<evidence type="ECO:0000259" key="2">
    <source>
        <dbReference type="Pfam" id="PF08308"/>
    </source>
</evidence>
<dbReference type="Pfam" id="PF08308">
    <property type="entry name" value="PEGA"/>
    <property type="match status" value="1"/>
</dbReference>
<dbReference type="Gene3D" id="3.10.450.50">
    <property type="match status" value="1"/>
</dbReference>
<reference evidence="3 4" key="1">
    <citation type="submission" date="2020-03" db="EMBL/GenBank/DDBJ databases">
        <title>Metabolic flexibility allows generalist bacteria to become dominant in a frequently disturbed ecosystem.</title>
        <authorList>
            <person name="Chen Y.-J."/>
            <person name="Leung P.M."/>
            <person name="Bay S.K."/>
            <person name="Hugenholtz P."/>
            <person name="Kessler A.J."/>
            <person name="Shelley G."/>
            <person name="Waite D.W."/>
            <person name="Cook P.L."/>
            <person name="Greening C."/>
        </authorList>
    </citation>
    <scope>NUCLEOTIDE SEQUENCE [LARGE SCALE GENOMIC DNA]</scope>
    <source>
        <strain evidence="3">SS_bin_28</strain>
    </source>
</reference>
<dbReference type="InterPro" id="IPR013229">
    <property type="entry name" value="PEGA"/>
</dbReference>
<sequence>VSDEEGSPIAGVSISQVGGSSDLGTTDVDGLVTIVPEVGDDEVEIRLNVPDDKLEVLNPYSITKHHLNSRRRIIRLRQKSDADMGLTASVQILSNPQGATVTLRGELLGHTPLEQEDLATGMARVELELEGYQPLLIDVVLTAGQNAPISVDLVSSDLADGGGDLETDPDGGSDPDTDADLNPGDAIPDTPVDETPIDNIPVNQGSQEIDALKNEISRHLQTQSWSEAEAALNRLAAIDPGQPNITRWRQAITTGKQEDERRMRISILRSSIPSRLSNQDWVGAQRAAKELLRYQPNDMLANQWLRESEENLNAKEDPSPPKDDPNPDRDISNLLQKYEDALEALSIESYAKLWKSIPNNHKDGVERGFSQMTALKVDLSDINIQRNGNNANVTFTEARTISLRAGSDQSFNRRVELSLIREGGTWLIEKLEGR</sequence>
<feature type="compositionally biased region" description="Acidic residues" evidence="1">
    <location>
        <begin position="163"/>
        <end position="179"/>
    </location>
</feature>
<feature type="region of interest" description="Disordered" evidence="1">
    <location>
        <begin position="158"/>
        <end position="195"/>
    </location>
</feature>
<dbReference type="InterPro" id="IPR032710">
    <property type="entry name" value="NTF2-like_dom_sf"/>
</dbReference>
<feature type="non-terminal residue" evidence="3">
    <location>
        <position position="1"/>
    </location>
</feature>
<dbReference type="SUPFAM" id="SSF54427">
    <property type="entry name" value="NTF2-like"/>
    <property type="match status" value="1"/>
</dbReference>
<feature type="domain" description="PEGA" evidence="2">
    <location>
        <begin position="89"/>
        <end position="154"/>
    </location>
</feature>
<comment type="caution">
    <text evidence="3">The sequence shown here is derived from an EMBL/GenBank/DDBJ whole genome shotgun (WGS) entry which is preliminary data.</text>
</comment>
<evidence type="ECO:0000313" key="4">
    <source>
        <dbReference type="Proteomes" id="UP000547674"/>
    </source>
</evidence>
<dbReference type="EMBL" id="JABDJR010000219">
    <property type="protein sequence ID" value="NNF06255.1"/>
    <property type="molecule type" value="Genomic_DNA"/>
</dbReference>
<feature type="region of interest" description="Disordered" evidence="1">
    <location>
        <begin position="311"/>
        <end position="331"/>
    </location>
</feature>
<name>A0A7Y2EA87_UNCEI</name>
<organism evidence="3 4">
    <name type="scientific">Eiseniibacteriota bacterium</name>
    <dbReference type="NCBI Taxonomy" id="2212470"/>
    <lineage>
        <taxon>Bacteria</taxon>
        <taxon>Candidatus Eiseniibacteriota</taxon>
    </lineage>
</organism>
<protein>
    <submittedName>
        <fullName evidence="3">PEGA domain-containing protein</fullName>
    </submittedName>
</protein>
<accession>A0A7Y2EA87</accession>
<evidence type="ECO:0000256" key="1">
    <source>
        <dbReference type="SAM" id="MobiDB-lite"/>
    </source>
</evidence>
<proteinExistence type="predicted"/>
<dbReference type="Proteomes" id="UP000547674">
    <property type="component" value="Unassembled WGS sequence"/>
</dbReference>
<evidence type="ECO:0000313" key="3">
    <source>
        <dbReference type="EMBL" id="NNF06255.1"/>
    </source>
</evidence>